<dbReference type="EMBL" id="CADCXN010000120">
    <property type="protein sequence ID" value="CAA9892859.1"/>
    <property type="molecule type" value="Genomic_DNA"/>
</dbReference>
<dbReference type="PANTHER" id="PTHR30160">
    <property type="entry name" value="TETRAACYLDISACCHARIDE 4'-KINASE-RELATED"/>
    <property type="match status" value="1"/>
</dbReference>
<dbReference type="SUPFAM" id="SSF53756">
    <property type="entry name" value="UDP-Glycosyltransferase/glycogen phosphorylase"/>
    <property type="match status" value="1"/>
</dbReference>
<keyword evidence="1" id="KW-0328">Glycosyltransferase</keyword>
<proteinExistence type="predicted"/>
<accession>A0A8S0Y746</accession>
<evidence type="ECO:0000256" key="1">
    <source>
        <dbReference type="ARBA" id="ARBA00022676"/>
    </source>
</evidence>
<keyword evidence="4" id="KW-1185">Reference proteome</keyword>
<evidence type="ECO:0000313" key="3">
    <source>
        <dbReference type="EMBL" id="CAA9892859.1"/>
    </source>
</evidence>
<dbReference type="GO" id="GO:0009244">
    <property type="term" value="P:lipopolysaccharide core region biosynthetic process"/>
    <property type="evidence" value="ECO:0007669"/>
    <property type="project" value="TreeGrafter"/>
</dbReference>
<dbReference type="RefSeq" id="WP_174627574.1">
    <property type="nucleotide sequence ID" value="NZ_CADCXN010000120.1"/>
</dbReference>
<dbReference type="GO" id="GO:0008713">
    <property type="term" value="F:ADP-heptose-lipopolysaccharide heptosyltransferase activity"/>
    <property type="evidence" value="ECO:0007669"/>
    <property type="project" value="TreeGrafter"/>
</dbReference>
<protein>
    <submittedName>
        <fullName evidence="3">Glycosyl transferase</fullName>
    </submittedName>
</protein>
<gene>
    <name evidence="3" type="ORF">METHB2_860001</name>
</gene>
<dbReference type="Gene3D" id="3.40.50.2000">
    <property type="entry name" value="Glycogen Phosphorylase B"/>
    <property type="match status" value="2"/>
</dbReference>
<dbReference type="GO" id="GO:0005829">
    <property type="term" value="C:cytosol"/>
    <property type="evidence" value="ECO:0007669"/>
    <property type="project" value="TreeGrafter"/>
</dbReference>
<evidence type="ECO:0000313" key="4">
    <source>
        <dbReference type="Proteomes" id="UP000494216"/>
    </source>
</evidence>
<dbReference type="InterPro" id="IPR051199">
    <property type="entry name" value="LPS_LOS_Heptosyltrfase"/>
</dbReference>
<dbReference type="AlphaFoldDB" id="A0A8S0Y746"/>
<dbReference type="Proteomes" id="UP000494216">
    <property type="component" value="Unassembled WGS sequence"/>
</dbReference>
<comment type="caution">
    <text evidence="3">The sequence shown here is derived from an EMBL/GenBank/DDBJ whole genome shotgun (WGS) entry which is preliminary data.</text>
</comment>
<dbReference type="PANTHER" id="PTHR30160:SF1">
    <property type="entry name" value="LIPOPOLYSACCHARIDE 1,2-N-ACETYLGLUCOSAMINETRANSFERASE-RELATED"/>
    <property type="match status" value="1"/>
</dbReference>
<reference evidence="3 4" key="1">
    <citation type="submission" date="2020-02" db="EMBL/GenBank/DDBJ databases">
        <authorList>
            <person name="Hogendoorn C."/>
        </authorList>
    </citation>
    <scope>NUCLEOTIDE SEQUENCE [LARGE SCALE GENOMIC DNA]</scope>
    <source>
        <strain evidence="3">METHB21</strain>
    </source>
</reference>
<dbReference type="InterPro" id="IPR002201">
    <property type="entry name" value="Glyco_trans_9"/>
</dbReference>
<dbReference type="CDD" id="cd03789">
    <property type="entry name" value="GT9_LPS_heptosyltransferase"/>
    <property type="match status" value="1"/>
</dbReference>
<dbReference type="Pfam" id="PF01075">
    <property type="entry name" value="Glyco_transf_9"/>
    <property type="match status" value="1"/>
</dbReference>
<sequence>MSSGEKVPDVSKRAAVRVNGLGDFIFVLPALQALRDTYPEAEIVFLGKPWHQDFVPGRVNTIDRVISTPPCVGVGEEPGTPVDEAALDAFFARMQLERFDIAVQLHGGGRYSNSFVCRLGARLTVGLQAQDAPPLDRTLPYIYYQNEILRYLETVALIGAGTDQIIPRVSIIDSDRAEAAAVTAGNSKQPYIIMHPGAGDARRRWPTERFGAVANYLFEAGFALYITGIEAETGLVNEFVRLTNNRAVSLAGKLSLGGLAALGAEAALVIANDTGPLHLATAAGAKTVGIYWCGNLINASPITRAKHRPLLSWMLKCADCGRIHSGDYPFTEQACRHQVSFVSNVTVDQCLAVCEELLERRLVVTTCNQKPVNQQSAQFSTGINCN</sequence>
<name>A0A8S0Y746_9GAMM</name>
<organism evidence="3 4">
    <name type="scientific">Candidatus Methylobacter favarea</name>
    <dbReference type="NCBI Taxonomy" id="2707345"/>
    <lineage>
        <taxon>Bacteria</taxon>
        <taxon>Pseudomonadati</taxon>
        <taxon>Pseudomonadota</taxon>
        <taxon>Gammaproteobacteria</taxon>
        <taxon>Methylococcales</taxon>
        <taxon>Methylococcaceae</taxon>
        <taxon>Methylobacter</taxon>
    </lineage>
</organism>
<evidence type="ECO:0000256" key="2">
    <source>
        <dbReference type="ARBA" id="ARBA00022679"/>
    </source>
</evidence>
<keyword evidence="2 3" id="KW-0808">Transferase</keyword>